<dbReference type="EMBL" id="LR899014">
    <property type="protein sequence ID" value="CAD7093740.1"/>
    <property type="molecule type" value="Genomic_DNA"/>
</dbReference>
<feature type="domain" description="CHK kinase-like" evidence="1">
    <location>
        <begin position="138"/>
        <end position="322"/>
    </location>
</feature>
<reference evidence="2 3" key="1">
    <citation type="submission" date="2020-11" db="EMBL/GenBank/DDBJ databases">
        <authorList>
            <person name="Wallbank WR R."/>
            <person name="Pardo Diaz C."/>
            <person name="Kozak K."/>
            <person name="Martin S."/>
            <person name="Jiggins C."/>
            <person name="Moest M."/>
            <person name="Warren A I."/>
            <person name="Generalovic N T."/>
            <person name="Byers J.R.P. K."/>
            <person name="Montejo-Kovacevich G."/>
            <person name="Yen C E."/>
        </authorList>
    </citation>
    <scope>NUCLEOTIDE SEQUENCE [LARGE SCALE GENOMIC DNA]</scope>
</reference>
<proteinExistence type="predicted"/>
<evidence type="ECO:0000313" key="2">
    <source>
        <dbReference type="EMBL" id="CAD7093740.1"/>
    </source>
</evidence>
<dbReference type="InterPro" id="IPR004119">
    <property type="entry name" value="EcKL"/>
</dbReference>
<dbReference type="OMA" id="KWHAISM"/>
<accession>A0A7R8V6D2</accession>
<dbReference type="PANTHER" id="PTHR11012:SF12">
    <property type="entry name" value="CHK KINASE-LIKE DOMAIN-CONTAINING PROTEIN-RELATED"/>
    <property type="match status" value="1"/>
</dbReference>
<dbReference type="Gene3D" id="3.90.1200.10">
    <property type="match status" value="1"/>
</dbReference>
<dbReference type="InParanoid" id="A0A7R8V6D2"/>
<dbReference type="OrthoDB" id="8250698at2759"/>
<dbReference type="SMART" id="SM00587">
    <property type="entry name" value="CHK"/>
    <property type="match status" value="1"/>
</dbReference>
<dbReference type="InterPro" id="IPR011009">
    <property type="entry name" value="Kinase-like_dom_sf"/>
</dbReference>
<dbReference type="Proteomes" id="UP000594454">
    <property type="component" value="Chromosome 6"/>
</dbReference>
<name>A0A7R8V6D2_HERIL</name>
<dbReference type="AlphaFoldDB" id="A0A7R8V6D2"/>
<evidence type="ECO:0000313" key="3">
    <source>
        <dbReference type="Proteomes" id="UP000594454"/>
    </source>
</evidence>
<gene>
    <name evidence="2" type="ORF">HERILL_LOCUS16007</name>
</gene>
<dbReference type="Pfam" id="PF02958">
    <property type="entry name" value="EcKL"/>
    <property type="match status" value="1"/>
</dbReference>
<evidence type="ECO:0000259" key="1">
    <source>
        <dbReference type="SMART" id="SM00587"/>
    </source>
</evidence>
<dbReference type="SUPFAM" id="SSF56112">
    <property type="entry name" value="Protein kinase-like (PK-like)"/>
    <property type="match status" value="1"/>
</dbReference>
<protein>
    <recommendedName>
        <fullName evidence="1">CHK kinase-like domain-containing protein</fullName>
    </recommendedName>
</protein>
<keyword evidence="3" id="KW-1185">Reference proteome</keyword>
<organism evidence="2 3">
    <name type="scientific">Hermetia illucens</name>
    <name type="common">Black soldier fly</name>
    <dbReference type="NCBI Taxonomy" id="343691"/>
    <lineage>
        <taxon>Eukaryota</taxon>
        <taxon>Metazoa</taxon>
        <taxon>Ecdysozoa</taxon>
        <taxon>Arthropoda</taxon>
        <taxon>Hexapoda</taxon>
        <taxon>Insecta</taxon>
        <taxon>Pterygota</taxon>
        <taxon>Neoptera</taxon>
        <taxon>Endopterygota</taxon>
        <taxon>Diptera</taxon>
        <taxon>Brachycera</taxon>
        <taxon>Stratiomyomorpha</taxon>
        <taxon>Stratiomyidae</taxon>
        <taxon>Hermetiinae</taxon>
        <taxon>Hermetia</taxon>
    </lineage>
</organism>
<dbReference type="PANTHER" id="PTHR11012">
    <property type="entry name" value="PROTEIN KINASE-LIKE DOMAIN-CONTAINING"/>
    <property type="match status" value="1"/>
</dbReference>
<dbReference type="FunCoup" id="A0A7R8V6D2">
    <property type="interactions" value="14"/>
</dbReference>
<sequence length="411" mass="47315">MSFNADELEAPEWVNSNFLKEVLEYNGDVRNVTTHDYKISPATTLGDHFASIMFRANIRFSTQDQPSEKRSIIIKTLPVVEGFKKDMLSKTEVDFFGTEIFMYSKVLSECANMLKNAGYNDLLAPKMIYQSSEPYKVIVFEDLKELGYFMFPRTIPNEEDTKLIFSKLGQYHAATFKLAAEGHKGLNLKGSIFNMGNMENKNFLQDGITYFKEVLETLPEFKEASEKLSKISFGKIVEKCIQTINAPGSYEVLNHGDYHIKNMMFKGNNNKDISKVILVDFQICHWGSPAYDLVYMSAILPPGMRPGAYRHYFDTFIDVLEKSGYKGSLPVFEQLQKDLKSHRILDLFLLSTFTAFICADKKEINEQMETLFQDTSRFKIFYRQPNYISYVKELLPDLLQEGVLDDLINFN</sequence>
<dbReference type="InterPro" id="IPR015897">
    <property type="entry name" value="CHK_kinase-like"/>
</dbReference>